<keyword evidence="5" id="KW-1185">Reference proteome</keyword>
<dbReference type="GO" id="GO:0006355">
    <property type="term" value="P:regulation of DNA-templated transcription"/>
    <property type="evidence" value="ECO:0007669"/>
    <property type="project" value="UniProtKB-ARBA"/>
</dbReference>
<dbReference type="GO" id="GO:0003677">
    <property type="term" value="F:DNA binding"/>
    <property type="evidence" value="ECO:0007669"/>
    <property type="project" value="UniProtKB-UniRule"/>
</dbReference>
<name>A0AAF0BUZ8_9ACTN</name>
<evidence type="ECO:0000256" key="1">
    <source>
        <dbReference type="ARBA" id="ARBA00023125"/>
    </source>
</evidence>
<dbReference type="InterPro" id="IPR036271">
    <property type="entry name" value="Tet_transcr_reg_TetR-rel_C_sf"/>
</dbReference>
<dbReference type="Gene3D" id="1.10.357.10">
    <property type="entry name" value="Tetracycline Repressor, domain 2"/>
    <property type="match status" value="1"/>
</dbReference>
<dbReference type="EMBL" id="CP116942">
    <property type="protein sequence ID" value="WCO66265.1"/>
    <property type="molecule type" value="Genomic_DNA"/>
</dbReference>
<dbReference type="Pfam" id="PF17926">
    <property type="entry name" value="TetR_C_21"/>
    <property type="match status" value="1"/>
</dbReference>
<dbReference type="PROSITE" id="PS50977">
    <property type="entry name" value="HTH_TETR_2"/>
    <property type="match status" value="1"/>
</dbReference>
<evidence type="ECO:0000313" key="5">
    <source>
        <dbReference type="Proteomes" id="UP001216390"/>
    </source>
</evidence>
<protein>
    <submittedName>
        <fullName evidence="4">TetR family transcriptional regulator</fullName>
    </submittedName>
</protein>
<dbReference type="SUPFAM" id="SSF48498">
    <property type="entry name" value="Tetracyclin repressor-like, C-terminal domain"/>
    <property type="match status" value="1"/>
</dbReference>
<evidence type="ECO:0000259" key="3">
    <source>
        <dbReference type="PROSITE" id="PS50977"/>
    </source>
</evidence>
<proteinExistence type="predicted"/>
<dbReference type="InterPro" id="IPR050109">
    <property type="entry name" value="HTH-type_TetR-like_transc_reg"/>
</dbReference>
<dbReference type="RefSeq" id="WP_272735788.1">
    <property type="nucleotide sequence ID" value="NZ_CP116942.1"/>
</dbReference>
<dbReference type="Pfam" id="PF00440">
    <property type="entry name" value="TetR_N"/>
    <property type="match status" value="1"/>
</dbReference>
<dbReference type="AlphaFoldDB" id="A0AAF0BUZ8"/>
<evidence type="ECO:0000256" key="2">
    <source>
        <dbReference type="PROSITE-ProRule" id="PRU00335"/>
    </source>
</evidence>
<organism evidence="4 5">
    <name type="scientific">Iamia majanohamensis</name>
    <dbReference type="NCBI Taxonomy" id="467976"/>
    <lineage>
        <taxon>Bacteria</taxon>
        <taxon>Bacillati</taxon>
        <taxon>Actinomycetota</taxon>
        <taxon>Acidimicrobiia</taxon>
        <taxon>Acidimicrobiales</taxon>
        <taxon>Iamiaceae</taxon>
        <taxon>Iamia</taxon>
    </lineage>
</organism>
<dbReference type="InterPro" id="IPR041467">
    <property type="entry name" value="Sco4008_C"/>
</dbReference>
<gene>
    <name evidence="4" type="ORF">PO878_17325</name>
</gene>
<dbReference type="InterPro" id="IPR001647">
    <property type="entry name" value="HTH_TetR"/>
</dbReference>
<feature type="DNA-binding region" description="H-T-H motif" evidence="2">
    <location>
        <begin position="28"/>
        <end position="47"/>
    </location>
</feature>
<dbReference type="InterPro" id="IPR009057">
    <property type="entry name" value="Homeodomain-like_sf"/>
</dbReference>
<accession>A0AAF0BUZ8</accession>
<dbReference type="PANTHER" id="PTHR30328">
    <property type="entry name" value="TRANSCRIPTIONAL REPRESSOR"/>
    <property type="match status" value="1"/>
</dbReference>
<dbReference type="PRINTS" id="PR00455">
    <property type="entry name" value="HTHTETR"/>
</dbReference>
<keyword evidence="1 2" id="KW-0238">DNA-binding</keyword>
<dbReference type="SUPFAM" id="SSF46689">
    <property type="entry name" value="Homeodomain-like"/>
    <property type="match status" value="1"/>
</dbReference>
<evidence type="ECO:0000313" key="4">
    <source>
        <dbReference type="EMBL" id="WCO66265.1"/>
    </source>
</evidence>
<reference evidence="4" key="1">
    <citation type="submission" date="2023-01" db="EMBL/GenBank/DDBJ databases">
        <title>The diversity of Class Acidimicrobiia in South China Sea sediment environments and the proposal of Iamia marina sp. nov., a novel species of the genus Iamia.</title>
        <authorList>
            <person name="He Y."/>
            <person name="Tian X."/>
        </authorList>
    </citation>
    <scope>NUCLEOTIDE SEQUENCE</scope>
    <source>
        <strain evidence="4">DSM 19957</strain>
    </source>
</reference>
<dbReference type="KEGG" id="ima:PO878_17325"/>
<dbReference type="PANTHER" id="PTHR30328:SF54">
    <property type="entry name" value="HTH-TYPE TRANSCRIPTIONAL REPRESSOR SCO4008"/>
    <property type="match status" value="1"/>
</dbReference>
<dbReference type="Proteomes" id="UP001216390">
    <property type="component" value="Chromosome"/>
</dbReference>
<sequence>MRDRNPARRRILAAARKEFAAHGIAGARVDRIAVIAKANKALMYHYFESKDELFDAVFSTVVEEVVTGIPLDVYDLPGYAARLVEAYEEHPDLRRLATWHRLERSSDGPHEVACHNIRARVDTIAAAQREGRVSDRYPPDVTLMLVHHIATVWASAPAELDLAGAPTSWSRPGLVADAVERLLR</sequence>
<feature type="domain" description="HTH tetR-type" evidence="3">
    <location>
        <begin position="5"/>
        <end position="65"/>
    </location>
</feature>